<comment type="subunit">
    <text evidence="3 11">Heterodimer of an alpha and a beta subunit.</text>
</comment>
<feature type="binding site" evidence="12">
    <location>
        <begin position="277"/>
        <end position="281"/>
    </location>
    <ligand>
        <name>FAD</name>
        <dbReference type="ChEBI" id="CHEBI:57692"/>
    </ligand>
</feature>
<comment type="function">
    <text evidence="10 11">The electron transfer flavoprotein serves as a specific electron acceptor for several dehydrogenases, including five acyl-CoA dehydrogenases, glutaryl-CoA and sarcosine dehydrogenase. It transfers the electrons to the main mitochondrial respiratory chain via ETF-ubiquinone oxidoreductase (ETF dehydrogenase).</text>
</comment>
<evidence type="ECO:0000256" key="12">
    <source>
        <dbReference type="PIRSR" id="PIRSR000089-1"/>
    </source>
</evidence>
<dbReference type="SUPFAM" id="SSF52467">
    <property type="entry name" value="DHS-like NAD/FAD-binding domain"/>
    <property type="match status" value="1"/>
</dbReference>
<evidence type="ECO:0000313" key="14">
    <source>
        <dbReference type="EMBL" id="KIY74325.1"/>
    </source>
</evidence>
<dbReference type="InterPro" id="IPR014730">
    <property type="entry name" value="ETF_a/b_N"/>
</dbReference>
<keyword evidence="9 11" id="KW-0496">Mitochondrion</keyword>
<keyword evidence="4 11" id="KW-0813">Transport</keyword>
<evidence type="ECO:0000256" key="11">
    <source>
        <dbReference type="PIRNR" id="PIRNR000089"/>
    </source>
</evidence>
<evidence type="ECO:0000256" key="10">
    <source>
        <dbReference type="ARBA" id="ARBA00025416"/>
    </source>
</evidence>
<feature type="binding site" evidence="12">
    <location>
        <position position="237"/>
    </location>
    <ligand>
        <name>FAD</name>
        <dbReference type="ChEBI" id="CHEBI:57692"/>
    </ligand>
</feature>
<dbReference type="CDD" id="cd01715">
    <property type="entry name" value="ETF_alpha"/>
    <property type="match status" value="1"/>
</dbReference>
<feature type="binding site" evidence="12">
    <location>
        <begin position="263"/>
        <end position="264"/>
    </location>
    <ligand>
        <name>FAD</name>
        <dbReference type="ChEBI" id="CHEBI:57692"/>
    </ligand>
</feature>
<keyword evidence="7" id="KW-0809">Transit peptide</keyword>
<sequence length="349" mass="36302">MLRLSAFRIAPRLARTYASPAAPNALVFLEHRNGVLDSSSLSALTAATQLGGQVTGLILSGPESSATAIENASKLKGLNKLIHSTADTYKSPVVEAVTPLLKQVLSDSTYTHVVSATSSFAKSLLPRVAALLDAPQISDITSVEHDASSNATTFTRPIYAGNAIATVKASSSIPIKFFTVRSTSFAAALSADVAEASLETLEPVSAGDVPTEHLKTSLTKSDRPELGTASRIVSGGRPLKDAKTFEDTLYPLADVLGAAVGASRAAVDAGYADNSLQVGQTGKVVAPELYMAFGISGAIQHLAGMKDSKLIVAVNKDPEAPIFQIADVGLVGDLYQVIPELTEKLKASK</sequence>
<keyword evidence="15" id="KW-1185">Reference proteome</keyword>
<dbReference type="SMART" id="SM00893">
    <property type="entry name" value="ETF"/>
    <property type="match status" value="1"/>
</dbReference>
<name>A0A0D7BVQ5_9AGAR</name>
<dbReference type="Proteomes" id="UP000054007">
    <property type="component" value="Unassembled WGS sequence"/>
</dbReference>
<comment type="subcellular location">
    <subcellularLocation>
        <location evidence="1 11">Mitochondrion matrix</location>
    </subcellularLocation>
</comment>
<comment type="similarity">
    <text evidence="2 11">Belongs to the ETF alpha-subunit/FixB family.</text>
</comment>
<dbReference type="Gene3D" id="3.40.50.1220">
    <property type="entry name" value="TPP-binding domain"/>
    <property type="match status" value="1"/>
</dbReference>
<dbReference type="PANTHER" id="PTHR43153">
    <property type="entry name" value="ELECTRON TRANSFER FLAVOPROTEIN ALPHA"/>
    <property type="match status" value="1"/>
</dbReference>
<dbReference type="InterPro" id="IPR001308">
    <property type="entry name" value="ETF_a/FixB"/>
</dbReference>
<dbReference type="OrthoDB" id="1715808at2759"/>
<dbReference type="SUPFAM" id="SSF52402">
    <property type="entry name" value="Adenine nucleotide alpha hydrolases-like"/>
    <property type="match status" value="1"/>
</dbReference>
<comment type="cofactor">
    <cofactor evidence="11 12">
        <name>FAD</name>
        <dbReference type="ChEBI" id="CHEBI:57692"/>
    </cofactor>
    <text evidence="11 12">Binds 1 FAD per dimer.</text>
</comment>
<dbReference type="PROSITE" id="PS00696">
    <property type="entry name" value="ETF_ALPHA"/>
    <property type="match status" value="1"/>
</dbReference>
<dbReference type="InterPro" id="IPR014731">
    <property type="entry name" value="ETF_asu_C"/>
</dbReference>
<gene>
    <name evidence="14" type="ORF">CYLTODRAFT_448086</name>
</gene>
<dbReference type="GO" id="GO:0050660">
    <property type="term" value="F:flavin adenine dinucleotide binding"/>
    <property type="evidence" value="ECO:0007669"/>
    <property type="project" value="InterPro"/>
</dbReference>
<dbReference type="Pfam" id="PF00766">
    <property type="entry name" value="ETF_alpha"/>
    <property type="match status" value="1"/>
</dbReference>
<evidence type="ECO:0000256" key="1">
    <source>
        <dbReference type="ARBA" id="ARBA00004305"/>
    </source>
</evidence>
<dbReference type="Pfam" id="PF01012">
    <property type="entry name" value="ETF"/>
    <property type="match status" value="1"/>
</dbReference>
<evidence type="ECO:0000256" key="8">
    <source>
        <dbReference type="ARBA" id="ARBA00022982"/>
    </source>
</evidence>
<dbReference type="PIRSF" id="PIRSF000089">
    <property type="entry name" value="Electra_flavoP_a"/>
    <property type="match status" value="1"/>
</dbReference>
<dbReference type="STRING" id="1314674.A0A0D7BVQ5"/>
<feature type="binding site" evidence="12">
    <location>
        <begin position="294"/>
        <end position="301"/>
    </location>
    <ligand>
        <name>FAD</name>
        <dbReference type="ChEBI" id="CHEBI:57692"/>
    </ligand>
</feature>
<evidence type="ECO:0000259" key="13">
    <source>
        <dbReference type="SMART" id="SM00893"/>
    </source>
</evidence>
<accession>A0A0D7BVQ5</accession>
<evidence type="ECO:0000256" key="9">
    <source>
        <dbReference type="ARBA" id="ARBA00023128"/>
    </source>
</evidence>
<dbReference type="GO" id="GO:0005759">
    <property type="term" value="C:mitochondrial matrix"/>
    <property type="evidence" value="ECO:0007669"/>
    <property type="project" value="UniProtKB-SubCell"/>
</dbReference>
<dbReference type="InterPro" id="IPR033947">
    <property type="entry name" value="ETF_alpha_N"/>
</dbReference>
<dbReference type="FunFam" id="3.40.50.1220:FF:000001">
    <property type="entry name" value="Electron transfer flavoprotein, alpha subunit"/>
    <property type="match status" value="1"/>
</dbReference>
<evidence type="ECO:0000256" key="5">
    <source>
        <dbReference type="ARBA" id="ARBA00022630"/>
    </source>
</evidence>
<feature type="binding site" evidence="12">
    <location>
        <position position="315"/>
    </location>
    <ligand>
        <name>FAD</name>
        <dbReference type="ChEBI" id="CHEBI:57692"/>
    </ligand>
</feature>
<proteinExistence type="inferred from homology"/>
<dbReference type="InterPro" id="IPR014729">
    <property type="entry name" value="Rossmann-like_a/b/a_fold"/>
</dbReference>
<evidence type="ECO:0000256" key="2">
    <source>
        <dbReference type="ARBA" id="ARBA00005817"/>
    </source>
</evidence>
<evidence type="ECO:0000256" key="7">
    <source>
        <dbReference type="ARBA" id="ARBA00022946"/>
    </source>
</evidence>
<dbReference type="EMBL" id="KN880431">
    <property type="protein sequence ID" value="KIY74325.1"/>
    <property type="molecule type" value="Genomic_DNA"/>
</dbReference>
<keyword evidence="8 11" id="KW-0249">Electron transport</keyword>
<evidence type="ECO:0000313" key="15">
    <source>
        <dbReference type="Proteomes" id="UP000054007"/>
    </source>
</evidence>
<dbReference type="AlphaFoldDB" id="A0A0D7BVQ5"/>
<dbReference type="GO" id="GO:0033539">
    <property type="term" value="P:fatty acid beta-oxidation using acyl-CoA dehydrogenase"/>
    <property type="evidence" value="ECO:0007669"/>
    <property type="project" value="TreeGrafter"/>
</dbReference>
<feature type="domain" description="Electron transfer flavoprotein alpha/beta-subunit N-terminal" evidence="13">
    <location>
        <begin position="25"/>
        <end position="213"/>
    </location>
</feature>
<dbReference type="GO" id="GO:0009055">
    <property type="term" value="F:electron transfer activity"/>
    <property type="evidence" value="ECO:0007669"/>
    <property type="project" value="InterPro"/>
</dbReference>
<reference evidence="14 15" key="1">
    <citation type="journal article" date="2015" name="Fungal Genet. Biol.">
        <title>Evolution of novel wood decay mechanisms in Agaricales revealed by the genome sequences of Fistulina hepatica and Cylindrobasidium torrendii.</title>
        <authorList>
            <person name="Floudas D."/>
            <person name="Held B.W."/>
            <person name="Riley R."/>
            <person name="Nagy L.G."/>
            <person name="Koehler G."/>
            <person name="Ransdell A.S."/>
            <person name="Younus H."/>
            <person name="Chow J."/>
            <person name="Chiniquy J."/>
            <person name="Lipzen A."/>
            <person name="Tritt A."/>
            <person name="Sun H."/>
            <person name="Haridas S."/>
            <person name="LaButti K."/>
            <person name="Ohm R.A."/>
            <person name="Kues U."/>
            <person name="Blanchette R.A."/>
            <person name="Grigoriev I.V."/>
            <person name="Minto R.E."/>
            <person name="Hibbett D.S."/>
        </authorList>
    </citation>
    <scope>NUCLEOTIDE SEQUENCE [LARGE SCALE GENOMIC DNA]</scope>
    <source>
        <strain evidence="14 15">FP15055 ss-10</strain>
    </source>
</reference>
<evidence type="ECO:0000256" key="4">
    <source>
        <dbReference type="ARBA" id="ARBA00022448"/>
    </source>
</evidence>
<dbReference type="InterPro" id="IPR018206">
    <property type="entry name" value="ETF_asu_C_CS"/>
</dbReference>
<organism evidence="14 15">
    <name type="scientific">Cylindrobasidium torrendii FP15055 ss-10</name>
    <dbReference type="NCBI Taxonomy" id="1314674"/>
    <lineage>
        <taxon>Eukaryota</taxon>
        <taxon>Fungi</taxon>
        <taxon>Dikarya</taxon>
        <taxon>Basidiomycota</taxon>
        <taxon>Agaricomycotina</taxon>
        <taxon>Agaricomycetes</taxon>
        <taxon>Agaricomycetidae</taxon>
        <taxon>Agaricales</taxon>
        <taxon>Marasmiineae</taxon>
        <taxon>Physalacriaceae</taxon>
        <taxon>Cylindrobasidium</taxon>
    </lineage>
</organism>
<keyword evidence="5 11" id="KW-0285">Flavoprotein</keyword>
<dbReference type="PANTHER" id="PTHR43153:SF1">
    <property type="entry name" value="ELECTRON TRANSFER FLAVOPROTEIN SUBUNIT ALPHA, MITOCHONDRIAL"/>
    <property type="match status" value="1"/>
</dbReference>
<protein>
    <recommendedName>
        <fullName evidence="11">Probable electron transfer flavoprotein subunit alpha</fullName>
    </recommendedName>
</protein>
<dbReference type="InterPro" id="IPR029035">
    <property type="entry name" value="DHS-like_NAD/FAD-binding_dom"/>
</dbReference>
<evidence type="ECO:0000256" key="6">
    <source>
        <dbReference type="ARBA" id="ARBA00022827"/>
    </source>
</evidence>
<keyword evidence="6 11" id="KW-0274">FAD</keyword>
<dbReference type="Gene3D" id="3.40.50.620">
    <property type="entry name" value="HUPs"/>
    <property type="match status" value="1"/>
</dbReference>
<evidence type="ECO:0000256" key="3">
    <source>
        <dbReference type="ARBA" id="ARBA00011355"/>
    </source>
</evidence>